<gene>
    <name evidence="1" type="ORF">M404DRAFT_642959</name>
</gene>
<dbReference type="InterPro" id="IPR029063">
    <property type="entry name" value="SAM-dependent_MTases_sf"/>
</dbReference>
<organism evidence="1 2">
    <name type="scientific">Pisolithus tinctorius Marx 270</name>
    <dbReference type="NCBI Taxonomy" id="870435"/>
    <lineage>
        <taxon>Eukaryota</taxon>
        <taxon>Fungi</taxon>
        <taxon>Dikarya</taxon>
        <taxon>Basidiomycota</taxon>
        <taxon>Agaricomycotina</taxon>
        <taxon>Agaricomycetes</taxon>
        <taxon>Agaricomycetidae</taxon>
        <taxon>Boletales</taxon>
        <taxon>Sclerodermatineae</taxon>
        <taxon>Pisolithaceae</taxon>
        <taxon>Pisolithus</taxon>
    </lineage>
</organism>
<evidence type="ECO:0000313" key="1">
    <source>
        <dbReference type="EMBL" id="KIO02738.1"/>
    </source>
</evidence>
<dbReference type="HOGENOM" id="CLU_1511190_0_0_1"/>
<accession>A0A0C3J0Y2</accession>
<name>A0A0C3J0Y2_PISTI</name>
<keyword evidence="2" id="KW-1185">Reference proteome</keyword>
<dbReference type="Gene3D" id="3.40.50.150">
    <property type="entry name" value="Vaccinia Virus protein VP39"/>
    <property type="match status" value="1"/>
</dbReference>
<dbReference type="SUPFAM" id="SSF53335">
    <property type="entry name" value="S-adenosyl-L-methionine-dependent methyltransferases"/>
    <property type="match status" value="1"/>
</dbReference>
<reference evidence="1 2" key="1">
    <citation type="submission" date="2014-04" db="EMBL/GenBank/DDBJ databases">
        <authorList>
            <consortium name="DOE Joint Genome Institute"/>
            <person name="Kuo A."/>
            <person name="Kohler A."/>
            <person name="Costa M.D."/>
            <person name="Nagy L.G."/>
            <person name="Floudas D."/>
            <person name="Copeland A."/>
            <person name="Barry K.W."/>
            <person name="Cichocki N."/>
            <person name="Veneault-Fourrey C."/>
            <person name="LaButti K."/>
            <person name="Lindquist E.A."/>
            <person name="Lipzen A."/>
            <person name="Lundell T."/>
            <person name="Morin E."/>
            <person name="Murat C."/>
            <person name="Sun H."/>
            <person name="Tunlid A."/>
            <person name="Henrissat B."/>
            <person name="Grigoriev I.V."/>
            <person name="Hibbett D.S."/>
            <person name="Martin F."/>
            <person name="Nordberg H.P."/>
            <person name="Cantor M.N."/>
            <person name="Hua S.X."/>
        </authorList>
    </citation>
    <scope>NUCLEOTIDE SEQUENCE [LARGE SCALE GENOMIC DNA]</scope>
    <source>
        <strain evidence="1 2">Marx 270</strain>
    </source>
</reference>
<protein>
    <recommendedName>
        <fullName evidence="3">Methyltransferase domain-containing protein</fullName>
    </recommendedName>
</protein>
<evidence type="ECO:0008006" key="3">
    <source>
        <dbReference type="Google" id="ProtNLM"/>
    </source>
</evidence>
<dbReference type="STRING" id="870435.A0A0C3J0Y2"/>
<dbReference type="OrthoDB" id="10017101at2759"/>
<reference evidence="2" key="2">
    <citation type="submission" date="2015-01" db="EMBL/GenBank/DDBJ databases">
        <title>Evolutionary Origins and Diversification of the Mycorrhizal Mutualists.</title>
        <authorList>
            <consortium name="DOE Joint Genome Institute"/>
            <consortium name="Mycorrhizal Genomics Consortium"/>
            <person name="Kohler A."/>
            <person name="Kuo A."/>
            <person name="Nagy L.G."/>
            <person name="Floudas D."/>
            <person name="Copeland A."/>
            <person name="Barry K.W."/>
            <person name="Cichocki N."/>
            <person name="Veneault-Fourrey C."/>
            <person name="LaButti K."/>
            <person name="Lindquist E.A."/>
            <person name="Lipzen A."/>
            <person name="Lundell T."/>
            <person name="Morin E."/>
            <person name="Murat C."/>
            <person name="Riley R."/>
            <person name="Ohm R."/>
            <person name="Sun H."/>
            <person name="Tunlid A."/>
            <person name="Henrissat B."/>
            <person name="Grigoriev I.V."/>
            <person name="Hibbett D.S."/>
            <person name="Martin F."/>
        </authorList>
    </citation>
    <scope>NUCLEOTIDE SEQUENCE [LARGE SCALE GENOMIC DNA]</scope>
    <source>
        <strain evidence="2">Marx 270</strain>
    </source>
</reference>
<proteinExistence type="predicted"/>
<sequence>MVRSHCNAFIKMQKVLLRWRASGRGLLGPTTFSRLMGLRVSRPHLRSKILLHISQFNRIPHNSTTESSMQATIQASREDYRASDYNKTASFVYSEEFTSPILRCLNPSEGDRIIDLGCGSGELTVKIQDAVGTKGFVVGVDCNEDMVCRSYLQMLIIGVTRPLVDKSVRKWGEEPGAV</sequence>
<dbReference type="EMBL" id="KN831980">
    <property type="protein sequence ID" value="KIO02738.1"/>
    <property type="molecule type" value="Genomic_DNA"/>
</dbReference>
<dbReference type="Proteomes" id="UP000054217">
    <property type="component" value="Unassembled WGS sequence"/>
</dbReference>
<dbReference type="InParanoid" id="A0A0C3J0Y2"/>
<evidence type="ECO:0000313" key="2">
    <source>
        <dbReference type="Proteomes" id="UP000054217"/>
    </source>
</evidence>
<dbReference type="Pfam" id="PF01209">
    <property type="entry name" value="Ubie_methyltran"/>
    <property type="match status" value="1"/>
</dbReference>
<dbReference type="AlphaFoldDB" id="A0A0C3J0Y2"/>
<dbReference type="CDD" id="cd02440">
    <property type="entry name" value="AdoMet_MTases"/>
    <property type="match status" value="1"/>
</dbReference>